<comment type="caution">
    <text evidence="1">The sequence shown here is derived from an EMBL/GenBank/DDBJ whole genome shotgun (WGS) entry which is preliminary data.</text>
</comment>
<dbReference type="InterPro" id="IPR023346">
    <property type="entry name" value="Lysozyme-like_dom_sf"/>
</dbReference>
<evidence type="ECO:0008006" key="3">
    <source>
        <dbReference type="Google" id="ProtNLM"/>
    </source>
</evidence>
<keyword evidence="2" id="KW-1185">Reference proteome</keyword>
<organism evidence="1 2">
    <name type="scientific">Actinoallomurus iriomotensis</name>
    <dbReference type="NCBI Taxonomy" id="478107"/>
    <lineage>
        <taxon>Bacteria</taxon>
        <taxon>Bacillati</taxon>
        <taxon>Actinomycetota</taxon>
        <taxon>Actinomycetes</taxon>
        <taxon>Streptosporangiales</taxon>
        <taxon>Thermomonosporaceae</taxon>
        <taxon>Actinoallomurus</taxon>
    </lineage>
</organism>
<dbReference type="SUPFAM" id="SSF53955">
    <property type="entry name" value="Lysozyme-like"/>
    <property type="match status" value="1"/>
</dbReference>
<proteinExistence type="predicted"/>
<reference evidence="1" key="1">
    <citation type="submission" date="2023-03" db="EMBL/GenBank/DDBJ databases">
        <title>Actinoallomurus iriomotensis NBRC 103684.</title>
        <authorList>
            <person name="Ichikawa N."/>
            <person name="Sato H."/>
            <person name="Tonouchi N."/>
        </authorList>
    </citation>
    <scope>NUCLEOTIDE SEQUENCE</scope>
    <source>
        <strain evidence="1">NBRC 103684</strain>
    </source>
</reference>
<gene>
    <name evidence="1" type="ORF">Airi02_027520</name>
</gene>
<name>A0A9W6S0A0_9ACTN</name>
<accession>A0A9W6S0A0</accession>
<dbReference type="EMBL" id="BSTK01000003">
    <property type="protein sequence ID" value="GLY84823.1"/>
    <property type="molecule type" value="Genomic_DNA"/>
</dbReference>
<sequence length="173" mass="18953">MARHGCRPRGCRPAGAAESVLAVHRYIIRITAAIGCAVTVGPWAPGRTATAQVRADHDSAHDSGRVDALEISAPLRNRLLAVALITPRGWSDRQWRCLDRLWTRESNWNHLARNRSSGAYGIPQALPATKMRSAGDDWRSSAATQIKWGLGYIARRYGTPCAAWGHAEAAGWY</sequence>
<evidence type="ECO:0000313" key="2">
    <source>
        <dbReference type="Proteomes" id="UP001165074"/>
    </source>
</evidence>
<dbReference type="AlphaFoldDB" id="A0A9W6S0A0"/>
<dbReference type="Gene3D" id="1.10.530.10">
    <property type="match status" value="1"/>
</dbReference>
<evidence type="ECO:0000313" key="1">
    <source>
        <dbReference type="EMBL" id="GLY84823.1"/>
    </source>
</evidence>
<protein>
    <recommendedName>
        <fullName evidence="3">Lytic transglycosylase domain-containing protein</fullName>
    </recommendedName>
</protein>
<dbReference type="Proteomes" id="UP001165074">
    <property type="component" value="Unassembled WGS sequence"/>
</dbReference>